<reference evidence="3 4" key="1">
    <citation type="submission" date="2023-12" db="EMBL/GenBank/DDBJ databases">
        <title>Description of an unclassified Opitutus bacterium of Verrucomicrobiota.</title>
        <authorList>
            <person name="Zhang D.-F."/>
        </authorList>
    </citation>
    <scope>NUCLEOTIDE SEQUENCE [LARGE SCALE GENOMIC DNA]</scope>
    <source>
        <strain evidence="3 4">WL0086</strain>
    </source>
</reference>
<evidence type="ECO:0000256" key="1">
    <source>
        <dbReference type="ARBA" id="ARBA00023002"/>
    </source>
</evidence>
<keyword evidence="1" id="KW-0560">Oxidoreductase</keyword>
<dbReference type="Pfam" id="PF00248">
    <property type="entry name" value="Aldo_ket_red"/>
    <property type="match status" value="1"/>
</dbReference>
<keyword evidence="4" id="KW-1185">Reference proteome</keyword>
<dbReference type="InterPro" id="IPR023210">
    <property type="entry name" value="NADP_OxRdtase_dom"/>
</dbReference>
<dbReference type="CDD" id="cd19094">
    <property type="entry name" value="AKR_Tas-like"/>
    <property type="match status" value="1"/>
</dbReference>
<proteinExistence type="predicted"/>
<dbReference type="Proteomes" id="UP000738431">
    <property type="component" value="Chromosome"/>
</dbReference>
<feature type="domain" description="NADP-dependent oxidoreductase" evidence="2">
    <location>
        <begin position="16"/>
        <end position="330"/>
    </location>
</feature>
<dbReference type="RefSeq" id="WP_221031152.1">
    <property type="nucleotide sequence ID" value="NZ_CP139781.1"/>
</dbReference>
<dbReference type="Gene3D" id="3.20.20.100">
    <property type="entry name" value="NADP-dependent oxidoreductase domain"/>
    <property type="match status" value="1"/>
</dbReference>
<evidence type="ECO:0000313" key="4">
    <source>
        <dbReference type="Proteomes" id="UP000738431"/>
    </source>
</evidence>
<organism evidence="3 4">
    <name type="scientific">Actomonas aquatica</name>
    <dbReference type="NCBI Taxonomy" id="2866162"/>
    <lineage>
        <taxon>Bacteria</taxon>
        <taxon>Pseudomonadati</taxon>
        <taxon>Verrucomicrobiota</taxon>
        <taxon>Opitutia</taxon>
        <taxon>Opitutales</taxon>
        <taxon>Opitutaceae</taxon>
        <taxon>Actomonas</taxon>
    </lineage>
</organism>
<accession>A0ABZ1C3T1</accession>
<dbReference type="PANTHER" id="PTHR43364:SF4">
    <property type="entry name" value="NAD(P)-LINKED OXIDOREDUCTASE SUPERFAMILY PROTEIN"/>
    <property type="match status" value="1"/>
</dbReference>
<evidence type="ECO:0000313" key="3">
    <source>
        <dbReference type="EMBL" id="WRQ86224.1"/>
    </source>
</evidence>
<name>A0ABZ1C3T1_9BACT</name>
<dbReference type="PANTHER" id="PTHR43364">
    <property type="entry name" value="NADH-SPECIFIC METHYLGLYOXAL REDUCTASE-RELATED"/>
    <property type="match status" value="1"/>
</dbReference>
<dbReference type="InterPro" id="IPR036812">
    <property type="entry name" value="NAD(P)_OxRdtase_dom_sf"/>
</dbReference>
<protein>
    <submittedName>
        <fullName evidence="3">Aldo/keto reductase</fullName>
    </submittedName>
</protein>
<dbReference type="SUPFAM" id="SSF51430">
    <property type="entry name" value="NAD(P)-linked oxidoreductase"/>
    <property type="match status" value="1"/>
</dbReference>
<sequence>MERRRLGRSNLTVTDLCFGTMTFGARNTEEEAFALLDRAYEAGINFYDTAEIYPVPPKAEWVHRTEEIVGRWLQTKPRASIILATKVVGPAHGWFVPPVRHGNAALDRHHIRTAVEGSLRRLQTDYIDLYQTHWPDPDGSYEEILEALTELKEEGLVRIVGSSNESAWGTMKAEAVAAANGFARYETIQNNFSILNRRFEDALAEICRREKISCLPYSPLGGGVCSGKYNDGALPEPARFTEYLKGDGERQKKMSNRFVNERSLNTVTALHELAREAGLNPVAMCLAWSRQHDFVASSIFGATTMEQLEENLGALDLTLSSDVLAKIDAITQRWPYPLG</sequence>
<gene>
    <name evidence="3" type="ORF">K1X11_015520</name>
</gene>
<dbReference type="EMBL" id="CP139781">
    <property type="protein sequence ID" value="WRQ86224.1"/>
    <property type="molecule type" value="Genomic_DNA"/>
</dbReference>
<evidence type="ECO:0000259" key="2">
    <source>
        <dbReference type="Pfam" id="PF00248"/>
    </source>
</evidence>
<dbReference type="InterPro" id="IPR050523">
    <property type="entry name" value="AKR_Detox_Biosynth"/>
</dbReference>